<organism evidence="1 2">
    <name type="scientific">Raoultella planticola</name>
    <name type="common">Klebsiella planticola</name>
    <dbReference type="NCBI Taxonomy" id="575"/>
    <lineage>
        <taxon>Bacteria</taxon>
        <taxon>Pseudomonadati</taxon>
        <taxon>Pseudomonadota</taxon>
        <taxon>Gammaproteobacteria</taxon>
        <taxon>Enterobacterales</taxon>
        <taxon>Enterobacteriaceae</taxon>
        <taxon>Klebsiella/Raoultella group</taxon>
        <taxon>Raoultella</taxon>
    </lineage>
</organism>
<reference evidence="1 2" key="1">
    <citation type="submission" date="2019-03" db="EMBL/GenBank/DDBJ databases">
        <authorList>
            <consortium name="Pathogen Informatics"/>
        </authorList>
    </citation>
    <scope>NUCLEOTIDE SEQUENCE [LARGE SCALE GENOMIC DNA]</scope>
    <source>
        <strain evidence="1 2">NCTC12998</strain>
    </source>
</reference>
<proteinExistence type="predicted"/>
<evidence type="ECO:0000313" key="1">
    <source>
        <dbReference type="EMBL" id="VFS70634.1"/>
    </source>
</evidence>
<accession>A0A485BBR4</accession>
<gene>
    <name evidence="1" type="ORF">NCTC12998_03875</name>
</gene>
<evidence type="ECO:0000313" key="2">
    <source>
        <dbReference type="Proteomes" id="UP000345637"/>
    </source>
</evidence>
<dbReference type="AlphaFoldDB" id="A0A485BBR4"/>
<protein>
    <submittedName>
        <fullName evidence="1">Uncharacterized protein</fullName>
    </submittedName>
</protein>
<sequence length="68" mass="7441">MNMLTTTNRLGSKPDNLSVAFYRFTCGNITNGNFMTGGDIAEGFQLFFRKPGTGGDRLSGDDDIIFII</sequence>
<dbReference type="EMBL" id="CAADJE010000024">
    <property type="protein sequence ID" value="VFS70634.1"/>
    <property type="molecule type" value="Genomic_DNA"/>
</dbReference>
<dbReference type="Proteomes" id="UP000345637">
    <property type="component" value="Unassembled WGS sequence"/>
</dbReference>
<name>A0A485BBR4_RAOPL</name>